<comment type="caution">
    <text evidence="14">The sequence shown here is derived from an EMBL/GenBank/DDBJ whole genome shotgun (WGS) entry which is preliminary data.</text>
</comment>
<evidence type="ECO:0000256" key="6">
    <source>
        <dbReference type="ARBA" id="ARBA00022448"/>
    </source>
</evidence>
<keyword evidence="6" id="KW-0813">Transport</keyword>
<evidence type="ECO:0000256" key="1">
    <source>
        <dbReference type="ARBA" id="ARBA00002061"/>
    </source>
</evidence>
<dbReference type="SMART" id="SM01323">
    <property type="entry name" value="YajC"/>
    <property type="match status" value="1"/>
</dbReference>
<dbReference type="PANTHER" id="PTHR33909:SF1">
    <property type="entry name" value="SEC TRANSLOCON ACCESSORY COMPLEX SUBUNIT YAJC"/>
    <property type="match status" value="1"/>
</dbReference>
<dbReference type="NCBIfam" id="TIGR00739">
    <property type="entry name" value="yajC"/>
    <property type="match status" value="1"/>
</dbReference>
<dbReference type="AlphaFoldDB" id="A0A839ZWD3"/>
<evidence type="ECO:0000256" key="5">
    <source>
        <dbReference type="ARBA" id="ARBA00014962"/>
    </source>
</evidence>
<evidence type="ECO:0000256" key="10">
    <source>
        <dbReference type="ARBA" id="ARBA00022989"/>
    </source>
</evidence>
<evidence type="ECO:0000256" key="4">
    <source>
        <dbReference type="ARBA" id="ARBA00011718"/>
    </source>
</evidence>
<evidence type="ECO:0000256" key="7">
    <source>
        <dbReference type="ARBA" id="ARBA00022475"/>
    </source>
</evidence>
<comment type="subunit">
    <text evidence="4">Part of the SecDF-YidC-YajC translocase complex. The SecDF-YidC-YajC translocase forms a supercomplex with SecYEG, called the holo-translocon (HTL).</text>
</comment>
<evidence type="ECO:0000256" key="12">
    <source>
        <dbReference type="ARBA" id="ARBA00023136"/>
    </source>
</evidence>
<name>A0A839ZWD3_9CAUL</name>
<evidence type="ECO:0000256" key="2">
    <source>
        <dbReference type="ARBA" id="ARBA00004162"/>
    </source>
</evidence>
<proteinExistence type="inferred from homology"/>
<sequence>MFATPAFAQTAAGAPTGGPQDLLIQFLPLVGLVVLFYFLMIRPQQRRMKQHQQMITNLKRNDTVVLNSGVIGKVVRVEDKEIGLEIAQGVTIKVVKGMIAEVRVRGEPAPANDSKA</sequence>
<evidence type="ECO:0000313" key="14">
    <source>
        <dbReference type="EMBL" id="MBB3889600.1"/>
    </source>
</evidence>
<dbReference type="Pfam" id="PF02699">
    <property type="entry name" value="YajC"/>
    <property type="match status" value="1"/>
</dbReference>
<evidence type="ECO:0000256" key="11">
    <source>
        <dbReference type="ARBA" id="ARBA00023010"/>
    </source>
</evidence>
<dbReference type="EMBL" id="JACIDK010000001">
    <property type="protein sequence ID" value="MBB3889600.1"/>
    <property type="molecule type" value="Genomic_DNA"/>
</dbReference>
<organism evidence="14 15">
    <name type="scientific">Phenylobacterium haematophilum</name>
    <dbReference type="NCBI Taxonomy" id="98513"/>
    <lineage>
        <taxon>Bacteria</taxon>
        <taxon>Pseudomonadati</taxon>
        <taxon>Pseudomonadota</taxon>
        <taxon>Alphaproteobacteria</taxon>
        <taxon>Caulobacterales</taxon>
        <taxon>Caulobacteraceae</taxon>
        <taxon>Phenylobacterium</taxon>
    </lineage>
</organism>
<keyword evidence="10 13" id="KW-1133">Transmembrane helix</keyword>
<dbReference type="PANTHER" id="PTHR33909">
    <property type="entry name" value="SEC TRANSLOCON ACCESSORY COMPLEX SUBUNIT YAJC"/>
    <property type="match status" value="1"/>
</dbReference>
<dbReference type="Proteomes" id="UP000530564">
    <property type="component" value="Unassembled WGS sequence"/>
</dbReference>
<evidence type="ECO:0000256" key="9">
    <source>
        <dbReference type="ARBA" id="ARBA00022927"/>
    </source>
</evidence>
<dbReference type="GO" id="GO:0005886">
    <property type="term" value="C:plasma membrane"/>
    <property type="evidence" value="ECO:0007669"/>
    <property type="project" value="UniProtKB-SubCell"/>
</dbReference>
<keyword evidence="12 13" id="KW-0472">Membrane</keyword>
<keyword evidence="15" id="KW-1185">Reference proteome</keyword>
<reference evidence="14 15" key="1">
    <citation type="submission" date="2020-08" db="EMBL/GenBank/DDBJ databases">
        <title>Genomic Encyclopedia of Type Strains, Phase IV (KMG-IV): sequencing the most valuable type-strain genomes for metagenomic binning, comparative biology and taxonomic classification.</title>
        <authorList>
            <person name="Goeker M."/>
        </authorList>
    </citation>
    <scope>NUCLEOTIDE SEQUENCE [LARGE SCALE GENOMIC DNA]</scope>
    <source>
        <strain evidence="14 15">DSM 21793</strain>
    </source>
</reference>
<dbReference type="GO" id="GO:0015031">
    <property type="term" value="P:protein transport"/>
    <property type="evidence" value="ECO:0007669"/>
    <property type="project" value="UniProtKB-KW"/>
</dbReference>
<keyword evidence="11" id="KW-0811">Translocation</keyword>
<gene>
    <name evidence="14" type="ORF">GGQ61_000297</name>
</gene>
<dbReference type="InterPro" id="IPR003849">
    <property type="entry name" value="Preprotein_translocase_YajC"/>
</dbReference>
<evidence type="ECO:0000256" key="3">
    <source>
        <dbReference type="ARBA" id="ARBA00006742"/>
    </source>
</evidence>
<accession>A0A839ZWD3</accession>
<comment type="similarity">
    <text evidence="3">Belongs to the YajC family.</text>
</comment>
<keyword evidence="7" id="KW-1003">Cell membrane</keyword>
<comment type="subcellular location">
    <subcellularLocation>
        <location evidence="2">Cell membrane</location>
        <topology evidence="2">Single-pass membrane protein</topology>
    </subcellularLocation>
</comment>
<keyword evidence="8 13" id="KW-0812">Transmembrane</keyword>
<keyword evidence="9" id="KW-0653">Protein transport</keyword>
<protein>
    <recommendedName>
        <fullName evidence="5">Sec translocon accessory complex subunit YajC</fullName>
    </recommendedName>
</protein>
<dbReference type="PRINTS" id="PR01853">
    <property type="entry name" value="YAJCTRNLCASE"/>
</dbReference>
<comment type="function">
    <text evidence="1">The SecYEG-SecDF-YajC-YidC holo-translocon (HTL) protein secretase/insertase is a supercomplex required for protein secretion, insertion of proteins into membranes, and assembly of membrane protein complexes. While the SecYEG complex is essential for assembly of a number of proteins and complexes, the SecDF-YajC-YidC subcomplex facilitates these functions.</text>
</comment>
<dbReference type="RefSeq" id="WP_183769605.1">
    <property type="nucleotide sequence ID" value="NZ_JACIDK010000001.1"/>
</dbReference>
<evidence type="ECO:0000256" key="8">
    <source>
        <dbReference type="ARBA" id="ARBA00022692"/>
    </source>
</evidence>
<feature type="transmembrane region" description="Helical" evidence="13">
    <location>
        <begin position="23"/>
        <end position="41"/>
    </location>
</feature>
<evidence type="ECO:0000313" key="15">
    <source>
        <dbReference type="Proteomes" id="UP000530564"/>
    </source>
</evidence>
<evidence type="ECO:0000256" key="13">
    <source>
        <dbReference type="SAM" id="Phobius"/>
    </source>
</evidence>